<protein>
    <submittedName>
        <fullName evidence="1">Uncharacterized protein</fullName>
    </submittedName>
</protein>
<proteinExistence type="predicted"/>
<reference evidence="1 2" key="1">
    <citation type="submission" date="2021-03" db="EMBL/GenBank/DDBJ databases">
        <title>Sequencing the genomes of 1000 actinobacteria strains.</title>
        <authorList>
            <person name="Klenk H.-P."/>
        </authorList>
    </citation>
    <scope>NUCLEOTIDE SEQUENCE [LARGE SCALE GENOMIC DNA]</scope>
    <source>
        <strain evidence="1 2">DSM 18824</strain>
    </source>
</reference>
<dbReference type="RefSeq" id="WP_209694530.1">
    <property type="nucleotide sequence ID" value="NZ_BAAAVU010000013.1"/>
</dbReference>
<accession>A0ABS4UJ08</accession>
<organism evidence="1 2">
    <name type="scientific">Kribbella aluminosa</name>
    <dbReference type="NCBI Taxonomy" id="416017"/>
    <lineage>
        <taxon>Bacteria</taxon>
        <taxon>Bacillati</taxon>
        <taxon>Actinomycetota</taxon>
        <taxon>Actinomycetes</taxon>
        <taxon>Propionibacteriales</taxon>
        <taxon>Kribbellaceae</taxon>
        <taxon>Kribbella</taxon>
    </lineage>
</organism>
<comment type="caution">
    <text evidence="1">The sequence shown here is derived from an EMBL/GenBank/DDBJ whole genome shotgun (WGS) entry which is preliminary data.</text>
</comment>
<evidence type="ECO:0000313" key="2">
    <source>
        <dbReference type="Proteomes" id="UP000755585"/>
    </source>
</evidence>
<sequence>MASQATKNSVFLVDPERLRRELEDPGVDCPATRTNGKRADDRGEFLAMLDARDAASPAEMVIVQPHLSETTYTKLNAVRSSPAPTDDVLRLLRLEDLLQSTKKTAVSRGADFTVFTARE</sequence>
<evidence type="ECO:0000313" key="1">
    <source>
        <dbReference type="EMBL" id="MBP2351651.1"/>
    </source>
</evidence>
<gene>
    <name evidence="1" type="ORF">JOF29_002734</name>
</gene>
<name>A0ABS4UJ08_9ACTN</name>
<dbReference type="Proteomes" id="UP000755585">
    <property type="component" value="Unassembled WGS sequence"/>
</dbReference>
<keyword evidence="2" id="KW-1185">Reference proteome</keyword>
<dbReference type="EMBL" id="JAGINT010000001">
    <property type="protein sequence ID" value="MBP2351651.1"/>
    <property type="molecule type" value="Genomic_DNA"/>
</dbReference>